<dbReference type="Pfam" id="PF14810">
    <property type="entry name" value="TGT_C2"/>
    <property type="match status" value="1"/>
</dbReference>
<reference evidence="5" key="1">
    <citation type="submission" date="2018-09" db="EMBL/GenBank/DDBJ databases">
        <title>Complete Genome Sequencing of Sulfolobus sp. JCM 16834.</title>
        <authorList>
            <person name="Kato S."/>
            <person name="Itoh T."/>
            <person name="Ohkuma M."/>
        </authorList>
    </citation>
    <scope>NUCLEOTIDE SEQUENCE [LARGE SCALE GENOMIC DNA]</scope>
    <source>
        <strain evidence="5">IC-007</strain>
    </source>
</reference>
<dbReference type="Pfam" id="PF01472">
    <property type="entry name" value="PUA"/>
    <property type="match status" value="1"/>
</dbReference>
<protein>
    <submittedName>
        <fullName evidence="3">tRNA-guanine(15) transglycosylase</fullName>
    </submittedName>
</protein>
<dbReference type="EMBL" id="AP018930">
    <property type="protein sequence ID" value="BBG27206.1"/>
    <property type="molecule type" value="Genomic_DNA"/>
</dbReference>
<dbReference type="KEGG" id="step:IC006_1767"/>
<dbReference type="GO" id="GO:0003723">
    <property type="term" value="F:RNA binding"/>
    <property type="evidence" value="ECO:0007669"/>
    <property type="project" value="InterPro"/>
</dbReference>
<dbReference type="OrthoDB" id="7576at2157"/>
<dbReference type="CDD" id="cd21149">
    <property type="entry name" value="PUA_archaeosine_TGT"/>
    <property type="match status" value="1"/>
</dbReference>
<dbReference type="AlphaFoldDB" id="A0A510E400"/>
<accession>A0A510DWU8</accession>
<dbReference type="Gene3D" id="3.10.450.90">
    <property type="entry name" value="ArcTGT, C2 domain"/>
    <property type="match status" value="1"/>
</dbReference>
<evidence type="ECO:0000313" key="4">
    <source>
        <dbReference type="Proteomes" id="UP000322983"/>
    </source>
</evidence>
<dbReference type="STRING" id="1294262.GCA_001316085_00248"/>
<name>A0A510E400_9CREN</name>
<dbReference type="InterPro" id="IPR002478">
    <property type="entry name" value="PUA"/>
</dbReference>
<dbReference type="InterPro" id="IPR038250">
    <property type="entry name" value="TGT_C2_sf"/>
</dbReference>
<dbReference type="PROSITE" id="PS50890">
    <property type="entry name" value="PUA"/>
    <property type="match status" value="1"/>
</dbReference>
<dbReference type="GeneID" id="41718084"/>
<evidence type="ECO:0000259" key="1">
    <source>
        <dbReference type="SMART" id="SM00359"/>
    </source>
</evidence>
<dbReference type="Proteomes" id="UP000325030">
    <property type="component" value="Chromosome"/>
</dbReference>
<dbReference type="InterPro" id="IPR036974">
    <property type="entry name" value="PUA_sf"/>
</dbReference>
<evidence type="ECO:0000313" key="5">
    <source>
        <dbReference type="Proteomes" id="UP000325030"/>
    </source>
</evidence>
<dbReference type="InterPro" id="IPR004521">
    <property type="entry name" value="Uncharacterised_CHP00451"/>
</dbReference>
<dbReference type="SUPFAM" id="SSF88697">
    <property type="entry name" value="PUA domain-like"/>
    <property type="match status" value="1"/>
</dbReference>
<dbReference type="RefSeq" id="WP_084739558.1">
    <property type="nucleotide sequence ID" value="NZ_AP018929.1"/>
</dbReference>
<accession>A0A510E400</accession>
<proteinExistence type="predicted"/>
<reference evidence="3 4" key="2">
    <citation type="journal article" date="2020" name="Int. J. Syst. Evol. Microbiol.">
        <title>Sulfuracidifex tepidarius gen. nov., sp. nov. and transfer of Sulfolobus metallicus Huber and Stetter 1992 to the genus Sulfuracidifex as Sulfuracidifex metallicus comb. nov.</title>
        <authorList>
            <person name="Itoh T."/>
            <person name="Miura T."/>
            <person name="Sakai H.D."/>
            <person name="Kato S."/>
            <person name="Ohkuma M."/>
            <person name="Takashina T."/>
        </authorList>
    </citation>
    <scope>NUCLEOTIDE SEQUENCE</scope>
    <source>
        <strain evidence="2 4">IC-006</strain>
        <strain evidence="3">IC-007</strain>
    </source>
</reference>
<dbReference type="EMBL" id="AP018929">
    <property type="protein sequence ID" value="BBG24448.1"/>
    <property type="molecule type" value="Genomic_DNA"/>
</dbReference>
<dbReference type="InterPro" id="IPR029402">
    <property type="entry name" value="TGT_C2"/>
</dbReference>
<gene>
    <name evidence="2" type="ORF">IC006_1767</name>
    <name evidence="3" type="ORF">IC007_1745</name>
</gene>
<keyword evidence="4" id="KW-1185">Reference proteome</keyword>
<dbReference type="Gene3D" id="2.30.130.10">
    <property type="entry name" value="PUA domain"/>
    <property type="match status" value="1"/>
</dbReference>
<dbReference type="InterPro" id="IPR015947">
    <property type="entry name" value="PUA-like_sf"/>
</dbReference>
<dbReference type="Proteomes" id="UP000322983">
    <property type="component" value="Chromosome"/>
</dbReference>
<evidence type="ECO:0000313" key="2">
    <source>
        <dbReference type="EMBL" id="BBG24448.1"/>
    </source>
</evidence>
<evidence type="ECO:0000313" key="3">
    <source>
        <dbReference type="EMBL" id="BBG27206.1"/>
    </source>
</evidence>
<feature type="domain" description="PUA" evidence="1">
    <location>
        <begin position="92"/>
        <end position="166"/>
    </location>
</feature>
<dbReference type="SMART" id="SM00359">
    <property type="entry name" value="PUA"/>
    <property type="match status" value="1"/>
</dbReference>
<organism evidence="3 5">
    <name type="scientific">Sulfuracidifex tepidarius</name>
    <dbReference type="NCBI Taxonomy" id="1294262"/>
    <lineage>
        <taxon>Archaea</taxon>
        <taxon>Thermoproteota</taxon>
        <taxon>Thermoprotei</taxon>
        <taxon>Sulfolobales</taxon>
        <taxon>Sulfolobaceae</taxon>
        <taxon>Sulfuracidifex</taxon>
    </lineage>
</organism>
<sequence>MREFLTPPERPSKFDLNYIKGIAEYQFGHVASNLLFQKNSFFIRRSINTQKIREVLTDSYELFLVLRAQTSLFSLTTVSARVLLDGLQRPRFRVVVMNSVKDYIKVGQNVFCKHIISADPGIRSGDEAIVVDEEDELIGVGRAKVSGLEMNQIRRGMAVSMKRGVIRDED</sequence>
<dbReference type="NCBIfam" id="TIGR00451">
    <property type="entry name" value="unchar_dom_2"/>
    <property type="match status" value="1"/>
</dbReference>
<dbReference type="SUPFAM" id="SSF88802">
    <property type="entry name" value="Pre-PUA domain"/>
    <property type="match status" value="1"/>
</dbReference>